<evidence type="ECO:0000313" key="5">
    <source>
        <dbReference type="EMBL" id="KAJ2007797.1"/>
    </source>
</evidence>
<feature type="region of interest" description="Disordered" evidence="3">
    <location>
        <begin position="535"/>
        <end position="558"/>
    </location>
</feature>
<feature type="compositionally biased region" description="Basic and acidic residues" evidence="3">
    <location>
        <begin position="1"/>
        <end position="12"/>
    </location>
</feature>
<dbReference type="InterPro" id="IPR051831">
    <property type="entry name" value="Bromodomain_contain_prot"/>
</dbReference>
<feature type="region of interest" description="Disordered" evidence="3">
    <location>
        <begin position="301"/>
        <end position="355"/>
    </location>
</feature>
<dbReference type="PROSITE" id="PS50014">
    <property type="entry name" value="BROMODOMAIN_2"/>
    <property type="match status" value="1"/>
</dbReference>
<dbReference type="Pfam" id="PF00439">
    <property type="entry name" value="Bromodomain"/>
    <property type="match status" value="1"/>
</dbReference>
<feature type="compositionally biased region" description="Polar residues" evidence="3">
    <location>
        <begin position="304"/>
        <end position="317"/>
    </location>
</feature>
<name>A0A9W8BI42_9FUNG</name>
<feature type="compositionally biased region" description="Basic residues" evidence="3">
    <location>
        <begin position="157"/>
        <end position="167"/>
    </location>
</feature>
<dbReference type="EMBL" id="JANBQF010000018">
    <property type="protein sequence ID" value="KAJ2007797.1"/>
    <property type="molecule type" value="Genomic_DNA"/>
</dbReference>
<dbReference type="Gene3D" id="1.20.920.10">
    <property type="entry name" value="Bromodomain-like"/>
    <property type="match status" value="1"/>
</dbReference>
<feature type="domain" description="Bromo" evidence="4">
    <location>
        <begin position="198"/>
        <end position="268"/>
    </location>
</feature>
<evidence type="ECO:0000256" key="2">
    <source>
        <dbReference type="PROSITE-ProRule" id="PRU00035"/>
    </source>
</evidence>
<dbReference type="AlphaFoldDB" id="A0A9W8BI42"/>
<accession>A0A9W8BI42</accession>
<feature type="region of interest" description="Disordered" evidence="3">
    <location>
        <begin position="49"/>
        <end position="171"/>
    </location>
</feature>
<feature type="compositionally biased region" description="Basic and acidic residues" evidence="3">
    <location>
        <begin position="139"/>
        <end position="149"/>
    </location>
</feature>
<organism evidence="5 6">
    <name type="scientific">Coemansia thaxteri</name>
    <dbReference type="NCBI Taxonomy" id="2663907"/>
    <lineage>
        <taxon>Eukaryota</taxon>
        <taxon>Fungi</taxon>
        <taxon>Fungi incertae sedis</taxon>
        <taxon>Zoopagomycota</taxon>
        <taxon>Kickxellomycotina</taxon>
        <taxon>Kickxellomycetes</taxon>
        <taxon>Kickxellales</taxon>
        <taxon>Kickxellaceae</taxon>
        <taxon>Coemansia</taxon>
    </lineage>
</organism>
<evidence type="ECO:0000256" key="3">
    <source>
        <dbReference type="SAM" id="MobiDB-lite"/>
    </source>
</evidence>
<evidence type="ECO:0000256" key="1">
    <source>
        <dbReference type="ARBA" id="ARBA00023117"/>
    </source>
</evidence>
<evidence type="ECO:0000313" key="6">
    <source>
        <dbReference type="Proteomes" id="UP001150907"/>
    </source>
</evidence>
<proteinExistence type="predicted"/>
<dbReference type="PRINTS" id="PR00503">
    <property type="entry name" value="BROMODOMAIN"/>
</dbReference>
<reference evidence="5" key="1">
    <citation type="submission" date="2022-07" db="EMBL/GenBank/DDBJ databases">
        <title>Phylogenomic reconstructions and comparative analyses of Kickxellomycotina fungi.</title>
        <authorList>
            <person name="Reynolds N.K."/>
            <person name="Stajich J.E."/>
            <person name="Barry K."/>
            <person name="Grigoriev I.V."/>
            <person name="Crous P."/>
            <person name="Smith M.E."/>
        </authorList>
    </citation>
    <scope>NUCLEOTIDE SEQUENCE</scope>
    <source>
        <strain evidence="5">IMI 214461</strain>
    </source>
</reference>
<feature type="compositionally biased region" description="Acidic residues" evidence="3">
    <location>
        <begin position="109"/>
        <end position="138"/>
    </location>
</feature>
<dbReference type="InterPro" id="IPR036427">
    <property type="entry name" value="Bromodomain-like_sf"/>
</dbReference>
<keyword evidence="1 2" id="KW-0103">Bromodomain</keyword>
<feature type="region of interest" description="Disordered" evidence="3">
    <location>
        <begin position="1"/>
        <end position="32"/>
    </location>
</feature>
<protein>
    <recommendedName>
        <fullName evidence="4">Bromo domain-containing protein</fullName>
    </recommendedName>
</protein>
<evidence type="ECO:0000259" key="4">
    <source>
        <dbReference type="PROSITE" id="PS50014"/>
    </source>
</evidence>
<dbReference type="SMART" id="SM00297">
    <property type="entry name" value="BROMO"/>
    <property type="match status" value="1"/>
</dbReference>
<feature type="compositionally biased region" description="Low complexity" evidence="3">
    <location>
        <begin position="84"/>
        <end position="99"/>
    </location>
</feature>
<dbReference type="SUPFAM" id="SSF47370">
    <property type="entry name" value="Bromodomain"/>
    <property type="match status" value="1"/>
</dbReference>
<sequence length="663" mass="68314">MGSAIEARRFSRTEASSDSGSEDIDVTDEYSRQPGSLYVAAAGEHVGECGRQARDAGGVESMGSGTHTPRIKLRFSMKEDQRGSVVPASPSESAASSGRVRGGGSSVDSDSDGEGEGDEEGEGEGEEGEGEGEEGGEEGEAKAEVEGRTYSHVAKTTMKRGRGRPPTRGRAGARVAAAAATTTVSLRSSLQRLISRIRKRDSYGFFLAPVDTEAIPDYLGVVERPMDLGTIQHKVESKAYGSIGEFRSDVLLVCSNARKYNGGGSIYARSADRVQEYATVAIDRETAKLERVGQATVTVRCGNDSDSAFGTPQSRSASPAHGSDSGSDSQRRRAARRRWRGSSEPQAGPGAGVGAAATAAGIADMFKWSGGKRRAKKASGVPRRSNEQQAKMAVQPDGSADAGGAEEEARAPPGFGDYGPLCTAHGAAGAGARISGAVADLQTIHGDGVGLAYWRSVAEFIDGAGAPVAAYAAVVMDHLTAGGHAVARDALGPARGGGGGGVGTIVDWLASRPARDRLYAQRVDALTRPMTLRDVSARHADGDGGGGGSARPLTDGDKRRLLARTSGALKAMHGQRAALPPLREVEDDLYALAEGMCLALTGSAHAAARLPGLARMPPGAGAAPWRAASAPSLPTLSSASLAAAVRSDMLRDLALLDAEADHA</sequence>
<gene>
    <name evidence="5" type="ORF">H4R26_000595</name>
</gene>
<feature type="region of interest" description="Disordered" evidence="3">
    <location>
        <begin position="371"/>
        <end position="416"/>
    </location>
</feature>
<dbReference type="PANTHER" id="PTHR22881:SF27">
    <property type="entry name" value="BROMODOMAIN CONTAINING 7_9"/>
    <property type="match status" value="1"/>
</dbReference>
<dbReference type="PANTHER" id="PTHR22881">
    <property type="entry name" value="BROMODOMAIN CONTAINING PROTEIN"/>
    <property type="match status" value="1"/>
</dbReference>
<dbReference type="OrthoDB" id="21449at2759"/>
<dbReference type="InterPro" id="IPR001487">
    <property type="entry name" value="Bromodomain"/>
</dbReference>
<comment type="caution">
    <text evidence="5">The sequence shown here is derived from an EMBL/GenBank/DDBJ whole genome shotgun (WGS) entry which is preliminary data.</text>
</comment>
<dbReference type="GO" id="GO:0006325">
    <property type="term" value="P:chromatin organization"/>
    <property type="evidence" value="ECO:0007669"/>
    <property type="project" value="UniProtKB-ARBA"/>
</dbReference>
<dbReference type="Proteomes" id="UP001150907">
    <property type="component" value="Unassembled WGS sequence"/>
</dbReference>
<keyword evidence="6" id="KW-1185">Reference proteome</keyword>